<protein>
    <recommendedName>
        <fullName evidence="4">Secreted protein</fullName>
    </recommendedName>
</protein>
<dbReference type="GeneID" id="64666123"/>
<dbReference type="Proteomes" id="UP001195769">
    <property type="component" value="Unassembled WGS sequence"/>
</dbReference>
<evidence type="ECO:0008006" key="4">
    <source>
        <dbReference type="Google" id="ProtNLM"/>
    </source>
</evidence>
<evidence type="ECO:0000313" key="2">
    <source>
        <dbReference type="EMBL" id="KAG1904396.1"/>
    </source>
</evidence>
<proteinExistence type="predicted"/>
<dbReference type="EMBL" id="JABBWK010000010">
    <property type="protein sequence ID" value="KAG1904396.1"/>
    <property type="molecule type" value="Genomic_DNA"/>
</dbReference>
<keyword evidence="3" id="KW-1185">Reference proteome</keyword>
<evidence type="ECO:0000256" key="1">
    <source>
        <dbReference type="SAM" id="SignalP"/>
    </source>
</evidence>
<dbReference type="RefSeq" id="XP_041229971.1">
    <property type="nucleotide sequence ID" value="XM_041371825.1"/>
</dbReference>
<organism evidence="2 3">
    <name type="scientific">Suillus fuscotomentosus</name>
    <dbReference type="NCBI Taxonomy" id="1912939"/>
    <lineage>
        <taxon>Eukaryota</taxon>
        <taxon>Fungi</taxon>
        <taxon>Dikarya</taxon>
        <taxon>Basidiomycota</taxon>
        <taxon>Agaricomycotina</taxon>
        <taxon>Agaricomycetes</taxon>
        <taxon>Agaricomycetidae</taxon>
        <taxon>Boletales</taxon>
        <taxon>Suillineae</taxon>
        <taxon>Suillaceae</taxon>
        <taxon>Suillus</taxon>
    </lineage>
</organism>
<reference evidence="2" key="1">
    <citation type="journal article" date="2020" name="New Phytol.">
        <title>Comparative genomics reveals dynamic genome evolution in host specialist ectomycorrhizal fungi.</title>
        <authorList>
            <person name="Lofgren L.A."/>
            <person name="Nguyen N.H."/>
            <person name="Vilgalys R."/>
            <person name="Ruytinx J."/>
            <person name="Liao H.L."/>
            <person name="Branco S."/>
            <person name="Kuo A."/>
            <person name="LaButti K."/>
            <person name="Lipzen A."/>
            <person name="Andreopoulos W."/>
            <person name="Pangilinan J."/>
            <person name="Riley R."/>
            <person name="Hundley H."/>
            <person name="Na H."/>
            <person name="Barry K."/>
            <person name="Grigoriev I.V."/>
            <person name="Stajich J.E."/>
            <person name="Kennedy P.G."/>
        </authorList>
    </citation>
    <scope>NUCLEOTIDE SEQUENCE</scope>
    <source>
        <strain evidence="2">FC203</strain>
    </source>
</reference>
<accession>A0AAD4EE53</accession>
<gene>
    <name evidence="2" type="ORF">F5891DRAFT_43731</name>
</gene>
<feature type="signal peptide" evidence="1">
    <location>
        <begin position="1"/>
        <end position="21"/>
    </location>
</feature>
<feature type="chain" id="PRO_5042013109" description="Secreted protein" evidence="1">
    <location>
        <begin position="22"/>
        <end position="91"/>
    </location>
</feature>
<sequence>MSSRSLKQVLLITLILKEVDGNGVWCSVSKIIPCSVFTQAQGRSRRHRASSRSLFFMPQQNPLLNHPEAIILDKDSHQSLLLMRNTKCLCV</sequence>
<keyword evidence="1" id="KW-0732">Signal</keyword>
<name>A0AAD4EE53_9AGAM</name>
<evidence type="ECO:0000313" key="3">
    <source>
        <dbReference type="Proteomes" id="UP001195769"/>
    </source>
</evidence>
<dbReference type="AlphaFoldDB" id="A0AAD4EE53"/>
<comment type="caution">
    <text evidence="2">The sequence shown here is derived from an EMBL/GenBank/DDBJ whole genome shotgun (WGS) entry which is preliminary data.</text>
</comment>